<sequence>MIFKKYYSSEFLFEKLLKEFLKLRNNQKKHKNLSKEIKILEKMKKNKKTQNKNQKEIGLLVGEVIKRIGKNRFVIKSTTGTRYITSSQIFEEREKIKDWNRVGLDPSTFNIMKILTINSDPILDKMLESKKNPTKYLDVGGLEKEIEKLREIIQLSLVNPEIFFKIGIKIPKGVLLHGPPGTGKTLLTKSIAFNLKATFLKIVASGIVDKYIGESARIVREIFSFAKQNTPCIIFIDEIDAIGGRRFSEGSSADREIQRTLIELLNQLDGFEELLSVKTIMATNRPDVLDPALLRPGRLDRKLKIDLPDLSARFKIFKIYFGFLNQGFGIDFEKIMRLCVFFNGSDLRNLCTEAGLFAVRSHRNFIIEEDLLKAVKKVRKSKKIEGKLI</sequence>
<dbReference type="InterPro" id="IPR050221">
    <property type="entry name" value="26S_Proteasome_ATPase"/>
</dbReference>
<evidence type="ECO:0000256" key="5">
    <source>
        <dbReference type="ARBA" id="ARBA00022840"/>
    </source>
</evidence>
<evidence type="ECO:0000313" key="10">
    <source>
        <dbReference type="EMBL" id="CAD8805990.1"/>
    </source>
</evidence>
<keyword evidence="8" id="KW-0175">Coiled coil</keyword>
<dbReference type="Gene3D" id="2.40.50.140">
    <property type="entry name" value="Nucleic acid-binding proteins"/>
    <property type="match status" value="1"/>
</dbReference>
<dbReference type="GO" id="GO:0005737">
    <property type="term" value="C:cytoplasm"/>
    <property type="evidence" value="ECO:0007669"/>
    <property type="project" value="UniProtKB-SubCell"/>
</dbReference>
<evidence type="ECO:0000256" key="1">
    <source>
        <dbReference type="ARBA" id="ARBA00004496"/>
    </source>
</evidence>
<dbReference type="InterPro" id="IPR003593">
    <property type="entry name" value="AAA+_ATPase"/>
</dbReference>
<evidence type="ECO:0000256" key="3">
    <source>
        <dbReference type="ARBA" id="ARBA00022490"/>
    </source>
</evidence>
<evidence type="ECO:0000256" key="4">
    <source>
        <dbReference type="ARBA" id="ARBA00022741"/>
    </source>
</evidence>
<dbReference type="Pfam" id="PF17862">
    <property type="entry name" value="AAA_lid_3"/>
    <property type="match status" value="1"/>
</dbReference>
<dbReference type="InterPro" id="IPR012340">
    <property type="entry name" value="NA-bd_OB-fold"/>
</dbReference>
<proteinExistence type="inferred from homology"/>
<dbReference type="Gene3D" id="1.10.8.60">
    <property type="match status" value="1"/>
</dbReference>
<dbReference type="SUPFAM" id="SSF52540">
    <property type="entry name" value="P-loop containing nucleoside triphosphate hydrolases"/>
    <property type="match status" value="1"/>
</dbReference>
<evidence type="ECO:0000256" key="2">
    <source>
        <dbReference type="ARBA" id="ARBA00006914"/>
    </source>
</evidence>
<keyword evidence="4 7" id="KW-0547">Nucleotide-binding</keyword>
<dbReference type="InterPro" id="IPR027417">
    <property type="entry name" value="P-loop_NTPase"/>
</dbReference>
<protein>
    <recommendedName>
        <fullName evidence="9">AAA+ ATPase domain-containing protein</fullName>
    </recommendedName>
</protein>
<evidence type="ECO:0000256" key="8">
    <source>
        <dbReference type="SAM" id="Coils"/>
    </source>
</evidence>
<organism evidence="10">
    <name type="scientific">Hemiselmis tepida</name>
    <dbReference type="NCBI Taxonomy" id="464990"/>
    <lineage>
        <taxon>Eukaryota</taxon>
        <taxon>Cryptophyceae</taxon>
        <taxon>Cryptomonadales</taxon>
        <taxon>Hemiselmidaceae</taxon>
        <taxon>Hemiselmis</taxon>
    </lineage>
</organism>
<dbReference type="GO" id="GO:0016887">
    <property type="term" value="F:ATP hydrolysis activity"/>
    <property type="evidence" value="ECO:0007669"/>
    <property type="project" value="InterPro"/>
</dbReference>
<dbReference type="AlphaFoldDB" id="A0A7S0W9G2"/>
<dbReference type="GO" id="GO:0005524">
    <property type="term" value="F:ATP binding"/>
    <property type="evidence" value="ECO:0007669"/>
    <property type="project" value="UniProtKB-KW"/>
</dbReference>
<accession>A0A7S0W9G2</accession>
<name>A0A7S0W9G2_9CRYP</name>
<dbReference type="InterPro" id="IPR003960">
    <property type="entry name" value="ATPase_AAA_CS"/>
</dbReference>
<dbReference type="Pfam" id="PF00004">
    <property type="entry name" value="AAA"/>
    <property type="match status" value="1"/>
</dbReference>
<evidence type="ECO:0000259" key="9">
    <source>
        <dbReference type="SMART" id="SM00382"/>
    </source>
</evidence>
<keyword evidence="3" id="KW-0963">Cytoplasm</keyword>
<keyword evidence="5 7" id="KW-0067">ATP-binding</keyword>
<gene>
    <name evidence="10" type="ORF">HTEP1355_LOCUS19669</name>
</gene>
<reference evidence="10" key="1">
    <citation type="submission" date="2021-01" db="EMBL/GenBank/DDBJ databases">
        <authorList>
            <person name="Corre E."/>
            <person name="Pelletier E."/>
            <person name="Niang G."/>
            <person name="Scheremetjew M."/>
            <person name="Finn R."/>
            <person name="Kale V."/>
            <person name="Holt S."/>
            <person name="Cochrane G."/>
            <person name="Meng A."/>
            <person name="Brown T."/>
            <person name="Cohen L."/>
        </authorList>
    </citation>
    <scope>NUCLEOTIDE SEQUENCE</scope>
    <source>
        <strain evidence="10">CCMP443</strain>
    </source>
</reference>
<dbReference type="PANTHER" id="PTHR23073">
    <property type="entry name" value="26S PROTEASOME REGULATORY SUBUNIT"/>
    <property type="match status" value="1"/>
</dbReference>
<evidence type="ECO:0000256" key="6">
    <source>
        <dbReference type="ARBA" id="ARBA00022942"/>
    </source>
</evidence>
<dbReference type="EMBL" id="HBFN01033967">
    <property type="protein sequence ID" value="CAD8805990.1"/>
    <property type="molecule type" value="Transcribed_RNA"/>
</dbReference>
<feature type="coiled-coil region" evidence="8">
    <location>
        <begin position="23"/>
        <end position="57"/>
    </location>
</feature>
<dbReference type="FunFam" id="3.40.50.300:FF:000033">
    <property type="entry name" value="26S protease regulatory subunit 6B"/>
    <property type="match status" value="1"/>
</dbReference>
<dbReference type="PROSITE" id="PS00674">
    <property type="entry name" value="AAA"/>
    <property type="match status" value="1"/>
</dbReference>
<comment type="similarity">
    <text evidence="2 7">Belongs to the AAA ATPase family.</text>
</comment>
<dbReference type="SMART" id="SM00382">
    <property type="entry name" value="AAA"/>
    <property type="match status" value="1"/>
</dbReference>
<keyword evidence="6" id="KW-0647">Proteasome</keyword>
<evidence type="ECO:0000256" key="7">
    <source>
        <dbReference type="RuleBase" id="RU003651"/>
    </source>
</evidence>
<feature type="domain" description="AAA+ ATPase" evidence="9">
    <location>
        <begin position="170"/>
        <end position="309"/>
    </location>
</feature>
<dbReference type="InterPro" id="IPR003959">
    <property type="entry name" value="ATPase_AAA_core"/>
</dbReference>
<dbReference type="GO" id="GO:0000502">
    <property type="term" value="C:proteasome complex"/>
    <property type="evidence" value="ECO:0007669"/>
    <property type="project" value="UniProtKB-KW"/>
</dbReference>
<comment type="subcellular location">
    <subcellularLocation>
        <location evidence="1">Cytoplasm</location>
    </subcellularLocation>
</comment>
<dbReference type="InterPro" id="IPR041569">
    <property type="entry name" value="AAA_lid_3"/>
</dbReference>
<dbReference type="Gene3D" id="3.40.50.300">
    <property type="entry name" value="P-loop containing nucleotide triphosphate hydrolases"/>
    <property type="match status" value="1"/>
</dbReference>